<dbReference type="RefSeq" id="WP_075729732.1">
    <property type="nucleotide sequence ID" value="NZ_BJNB01000046.1"/>
</dbReference>
<dbReference type="Proteomes" id="UP000185479">
    <property type="component" value="Chromosome"/>
</dbReference>
<accession>A0A1L7CLL9</accession>
<sequence length="150" mass="15603">MLNYSVIAVGTDGSETSMKAVQAAASLARVYGAKLLIVSAFYDHAGSLLGAPNSQGARLPVVSEEMAESYLDKAAAVAKEEGAESIEIISKSGDPVHALLEVAKAHDVDLLVVGNKGLNSMHGRVFGSVPTELTHKSKVDVVVVNTSQAR</sequence>
<dbReference type="SUPFAM" id="SSF52402">
    <property type="entry name" value="Adenine nucleotide alpha hydrolases-like"/>
    <property type="match status" value="1"/>
</dbReference>
<dbReference type="OrthoDB" id="4420982at2"/>
<evidence type="ECO:0000313" key="6">
    <source>
        <dbReference type="Proteomes" id="UP000315353"/>
    </source>
</evidence>
<name>A0A1L7CLL9_CORFL</name>
<dbReference type="Pfam" id="PF00582">
    <property type="entry name" value="Usp"/>
    <property type="match status" value="1"/>
</dbReference>
<dbReference type="Proteomes" id="UP000315353">
    <property type="component" value="Unassembled WGS sequence"/>
</dbReference>
<dbReference type="PANTHER" id="PTHR46268:SF6">
    <property type="entry name" value="UNIVERSAL STRESS PROTEIN UP12"/>
    <property type="match status" value="1"/>
</dbReference>
<dbReference type="PANTHER" id="PTHR46268">
    <property type="entry name" value="STRESS RESPONSE PROTEIN NHAX"/>
    <property type="match status" value="1"/>
</dbReference>
<dbReference type="EMBL" id="CP009246">
    <property type="protein sequence ID" value="APT86740.1"/>
    <property type="molecule type" value="Genomic_DNA"/>
</dbReference>
<evidence type="ECO:0000313" key="5">
    <source>
        <dbReference type="Proteomes" id="UP000185479"/>
    </source>
</evidence>
<evidence type="ECO:0000259" key="2">
    <source>
        <dbReference type="Pfam" id="PF00582"/>
    </source>
</evidence>
<proteinExistence type="inferred from homology"/>
<keyword evidence="5" id="KW-1185">Reference proteome</keyword>
<dbReference type="GeneID" id="82880220"/>
<evidence type="ECO:0000256" key="1">
    <source>
        <dbReference type="ARBA" id="ARBA00008791"/>
    </source>
</evidence>
<reference evidence="4 6" key="2">
    <citation type="submission" date="2019-06" db="EMBL/GenBank/DDBJ databases">
        <title>Whole genome shotgun sequence of Corynebacterium flavescens NBRC 14136.</title>
        <authorList>
            <person name="Hosoyama A."/>
            <person name="Uohara A."/>
            <person name="Ohji S."/>
            <person name="Ichikawa N."/>
        </authorList>
    </citation>
    <scope>NUCLEOTIDE SEQUENCE [LARGE SCALE GENOMIC DNA]</scope>
    <source>
        <strain evidence="4 6">NBRC 14136</strain>
    </source>
</reference>
<reference evidence="3 5" key="1">
    <citation type="submission" date="2014-08" db="EMBL/GenBank/DDBJ databases">
        <title>Complete genome sequence of Corynebacterium flavescens OJ8(T)(=DSM 20296(T)), isolated from cheese.</title>
        <authorList>
            <person name="Ruckert C."/>
            <person name="Albersmeier A."/>
            <person name="Winkler A."/>
            <person name="Kalinowski J."/>
        </authorList>
    </citation>
    <scope>NUCLEOTIDE SEQUENCE [LARGE SCALE GENOMIC DNA]</scope>
    <source>
        <strain evidence="3 5">OJ8</strain>
    </source>
</reference>
<evidence type="ECO:0000313" key="3">
    <source>
        <dbReference type="EMBL" id="APT86740.1"/>
    </source>
</evidence>
<dbReference type="STRING" id="28028.CFLV_05755"/>
<gene>
    <name evidence="4" type="ORF">CFL01nite_21860</name>
    <name evidence="3" type="ORF">CFLV_05755</name>
</gene>
<dbReference type="CDD" id="cd00293">
    <property type="entry name" value="USP-like"/>
    <property type="match status" value="1"/>
</dbReference>
<dbReference type="EMBL" id="BJNB01000046">
    <property type="protein sequence ID" value="GEB98691.1"/>
    <property type="molecule type" value="Genomic_DNA"/>
</dbReference>
<dbReference type="InterPro" id="IPR006016">
    <property type="entry name" value="UspA"/>
</dbReference>
<evidence type="ECO:0000313" key="4">
    <source>
        <dbReference type="EMBL" id="GEB98691.1"/>
    </source>
</evidence>
<organism evidence="3 5">
    <name type="scientific">Corynebacterium flavescens</name>
    <dbReference type="NCBI Taxonomy" id="28028"/>
    <lineage>
        <taxon>Bacteria</taxon>
        <taxon>Bacillati</taxon>
        <taxon>Actinomycetota</taxon>
        <taxon>Actinomycetes</taxon>
        <taxon>Mycobacteriales</taxon>
        <taxon>Corynebacteriaceae</taxon>
        <taxon>Corynebacterium</taxon>
    </lineage>
</organism>
<dbReference type="KEGG" id="cfc:CFLV_05755"/>
<protein>
    <submittedName>
        <fullName evidence="3 4">Stress protein</fullName>
    </submittedName>
</protein>
<dbReference type="PRINTS" id="PR01438">
    <property type="entry name" value="UNVRSLSTRESS"/>
</dbReference>
<dbReference type="AlphaFoldDB" id="A0A1L7CLL9"/>
<feature type="domain" description="UspA" evidence="2">
    <location>
        <begin position="4"/>
        <end position="144"/>
    </location>
</feature>
<comment type="similarity">
    <text evidence="1">Belongs to the universal stress protein A family.</text>
</comment>
<dbReference type="InterPro" id="IPR014729">
    <property type="entry name" value="Rossmann-like_a/b/a_fold"/>
</dbReference>
<dbReference type="InterPro" id="IPR006015">
    <property type="entry name" value="Universal_stress_UspA"/>
</dbReference>
<dbReference type="Gene3D" id="3.40.50.620">
    <property type="entry name" value="HUPs"/>
    <property type="match status" value="1"/>
</dbReference>